<name>A0ABW4J597_9LACO</name>
<dbReference type="RefSeq" id="WP_125712514.1">
    <property type="nucleotide sequence ID" value="NZ_JBHTOP010000002.1"/>
</dbReference>
<keyword evidence="2" id="KW-1185">Reference proteome</keyword>
<reference evidence="2" key="1">
    <citation type="journal article" date="2019" name="Int. J. Syst. Evol. Microbiol.">
        <title>The Global Catalogue of Microorganisms (GCM) 10K type strain sequencing project: providing services to taxonomists for standard genome sequencing and annotation.</title>
        <authorList>
            <consortium name="The Broad Institute Genomics Platform"/>
            <consortium name="The Broad Institute Genome Sequencing Center for Infectious Disease"/>
            <person name="Wu L."/>
            <person name="Ma J."/>
        </authorList>
    </citation>
    <scope>NUCLEOTIDE SEQUENCE [LARGE SCALE GENOMIC DNA]</scope>
    <source>
        <strain evidence="2">CCM 8896</strain>
    </source>
</reference>
<sequence>MKTILNPSYLPYEEADIVALFGTDFTKRHFLEALQRYNPALESDYLTGITNEYYGHFDQFNPFENYEATLPLNHAFQVDTEIIIGYEENSFLVGKILRLSPKKIAVHYTPARPVIEAALAKQKHEDYVVTDRLAFTPKKYESAKEYYVRIWEKMAPAISKKMTYEGYSQSLIPGYDFGKIDYLSLWHNDAKYYVFTGMAVTQTPDGPLDNFHFIALQKNHWLSLRSVKTNNVHELIIPIEIPVTDMNHSIVLDNEKHLSKFVLN</sequence>
<evidence type="ECO:0000313" key="2">
    <source>
        <dbReference type="Proteomes" id="UP001597267"/>
    </source>
</evidence>
<evidence type="ECO:0000313" key="1">
    <source>
        <dbReference type="EMBL" id="MFD1670625.1"/>
    </source>
</evidence>
<protein>
    <submittedName>
        <fullName evidence="1">Uncharacterized protein</fullName>
    </submittedName>
</protein>
<dbReference type="Proteomes" id="UP001597267">
    <property type="component" value="Unassembled WGS sequence"/>
</dbReference>
<dbReference type="EMBL" id="JBHTOP010000002">
    <property type="protein sequence ID" value="MFD1670625.1"/>
    <property type="molecule type" value="Genomic_DNA"/>
</dbReference>
<proteinExistence type="predicted"/>
<accession>A0ABW4J597</accession>
<gene>
    <name evidence="1" type="ORF">ACFQ5M_00800</name>
</gene>
<comment type="caution">
    <text evidence="1">The sequence shown here is derived from an EMBL/GenBank/DDBJ whole genome shotgun (WGS) entry which is preliminary data.</text>
</comment>
<organism evidence="1 2">
    <name type="scientific">Agrilactobacillus yilanensis</name>
    <dbReference type="NCBI Taxonomy" id="2485997"/>
    <lineage>
        <taxon>Bacteria</taxon>
        <taxon>Bacillati</taxon>
        <taxon>Bacillota</taxon>
        <taxon>Bacilli</taxon>
        <taxon>Lactobacillales</taxon>
        <taxon>Lactobacillaceae</taxon>
        <taxon>Agrilactobacillus</taxon>
    </lineage>
</organism>